<dbReference type="Proteomes" id="UP000028524">
    <property type="component" value="Unassembled WGS sequence"/>
</dbReference>
<proteinExistence type="inferred from homology"/>
<gene>
    <name evidence="5" type="ORF">S40285_10650</name>
</gene>
<accession>A0A084R0Z3</accession>
<organism evidence="5 6">
    <name type="scientific">Stachybotrys chlorohalonatus (strain IBT 40285)</name>
    <dbReference type="NCBI Taxonomy" id="1283841"/>
    <lineage>
        <taxon>Eukaryota</taxon>
        <taxon>Fungi</taxon>
        <taxon>Dikarya</taxon>
        <taxon>Ascomycota</taxon>
        <taxon>Pezizomycotina</taxon>
        <taxon>Sordariomycetes</taxon>
        <taxon>Hypocreomycetidae</taxon>
        <taxon>Hypocreales</taxon>
        <taxon>Stachybotryaceae</taxon>
        <taxon>Stachybotrys</taxon>
    </lineage>
</organism>
<evidence type="ECO:0000313" key="6">
    <source>
        <dbReference type="Proteomes" id="UP000028524"/>
    </source>
</evidence>
<keyword evidence="2" id="KW-0378">Hydrolase</keyword>
<evidence type="ECO:0000256" key="3">
    <source>
        <dbReference type="SAM" id="MobiDB-lite"/>
    </source>
</evidence>
<feature type="compositionally biased region" description="Polar residues" evidence="3">
    <location>
        <begin position="121"/>
        <end position="139"/>
    </location>
</feature>
<dbReference type="GO" id="GO:0006637">
    <property type="term" value="P:acyl-CoA metabolic process"/>
    <property type="evidence" value="ECO:0007669"/>
    <property type="project" value="InterPro"/>
</dbReference>
<keyword evidence="6" id="KW-1185">Reference proteome</keyword>
<sequence>MTLPEPLICQPAGEVTLGGYIVTQAIPAASATVAEDVDVYSSQSSFLHPISAAEGVLCYVHGVAEGKTFITRLVHAVQFIGGPRLYMVILSFQMRNSVTKSSDALACVTTLSALCGHGPDSNPSQAHRKSASSQPNLRH</sequence>
<feature type="domain" description="Acyl-CoA thioesterase-like N-terminal HotDog" evidence="4">
    <location>
        <begin position="11"/>
        <end position="78"/>
    </location>
</feature>
<comment type="similarity">
    <text evidence="1">Belongs to the C/M/P thioester hydrolase family.</text>
</comment>
<reference evidence="5 6" key="1">
    <citation type="journal article" date="2014" name="BMC Genomics">
        <title>Comparative genome sequencing reveals chemotype-specific gene clusters in the toxigenic black mold Stachybotrys.</title>
        <authorList>
            <person name="Semeiks J."/>
            <person name="Borek D."/>
            <person name="Otwinowski Z."/>
            <person name="Grishin N.V."/>
        </authorList>
    </citation>
    <scope>NUCLEOTIDE SEQUENCE [LARGE SCALE GENOMIC DNA]</scope>
    <source>
        <strain evidence="5 6">IBT 40285</strain>
    </source>
</reference>
<dbReference type="PANTHER" id="PTHR11066:SF35">
    <property type="entry name" value="ACYL-COA THIOESTERASE II"/>
    <property type="match status" value="1"/>
</dbReference>
<evidence type="ECO:0000259" key="4">
    <source>
        <dbReference type="Pfam" id="PF13622"/>
    </source>
</evidence>
<dbReference type="Pfam" id="PF13622">
    <property type="entry name" value="4HBT_3"/>
    <property type="match status" value="1"/>
</dbReference>
<dbReference type="EMBL" id="KL659339">
    <property type="protein sequence ID" value="KFA69878.1"/>
    <property type="molecule type" value="Genomic_DNA"/>
</dbReference>
<dbReference type="InterPro" id="IPR029069">
    <property type="entry name" value="HotDog_dom_sf"/>
</dbReference>
<dbReference type="HOGENOM" id="CLU_1846413_0_0_1"/>
<dbReference type="PANTHER" id="PTHR11066">
    <property type="entry name" value="ACYL-COA THIOESTERASE"/>
    <property type="match status" value="1"/>
</dbReference>
<evidence type="ECO:0000313" key="5">
    <source>
        <dbReference type="EMBL" id="KFA69878.1"/>
    </source>
</evidence>
<dbReference type="InterPro" id="IPR042171">
    <property type="entry name" value="Acyl-CoA_hotdog"/>
</dbReference>
<dbReference type="Gene3D" id="2.40.160.210">
    <property type="entry name" value="Acyl-CoA thioesterase, double hotdog domain"/>
    <property type="match status" value="1"/>
</dbReference>
<name>A0A084R0Z3_STAC4</name>
<dbReference type="GO" id="GO:0009062">
    <property type="term" value="P:fatty acid catabolic process"/>
    <property type="evidence" value="ECO:0007669"/>
    <property type="project" value="TreeGrafter"/>
</dbReference>
<dbReference type="GO" id="GO:0005782">
    <property type="term" value="C:peroxisomal matrix"/>
    <property type="evidence" value="ECO:0007669"/>
    <property type="project" value="TreeGrafter"/>
</dbReference>
<evidence type="ECO:0000256" key="1">
    <source>
        <dbReference type="ARBA" id="ARBA00006538"/>
    </source>
</evidence>
<dbReference type="STRING" id="1283841.A0A084R0Z3"/>
<dbReference type="SUPFAM" id="SSF54637">
    <property type="entry name" value="Thioesterase/thiol ester dehydrase-isomerase"/>
    <property type="match status" value="1"/>
</dbReference>
<dbReference type="InParanoid" id="A0A084R0Z3"/>
<protein>
    <recommendedName>
        <fullName evidence="4">Acyl-CoA thioesterase-like N-terminal HotDog domain-containing protein</fullName>
    </recommendedName>
</protein>
<dbReference type="AlphaFoldDB" id="A0A084R0Z3"/>
<dbReference type="GO" id="GO:0047617">
    <property type="term" value="F:fatty acyl-CoA hydrolase activity"/>
    <property type="evidence" value="ECO:0007669"/>
    <property type="project" value="InterPro"/>
</dbReference>
<dbReference type="InterPro" id="IPR049449">
    <property type="entry name" value="TesB_ACOT8-like_N"/>
</dbReference>
<dbReference type="OrthoDB" id="68328at2759"/>
<evidence type="ECO:0000256" key="2">
    <source>
        <dbReference type="ARBA" id="ARBA00022801"/>
    </source>
</evidence>
<feature type="region of interest" description="Disordered" evidence="3">
    <location>
        <begin position="119"/>
        <end position="139"/>
    </location>
</feature>
<dbReference type="InterPro" id="IPR003703">
    <property type="entry name" value="Acyl_CoA_thio"/>
</dbReference>